<feature type="domain" description="C2H2-type" evidence="11">
    <location>
        <begin position="162"/>
        <end position="186"/>
    </location>
</feature>
<accession>A0AAD6PKB3</accession>
<dbReference type="InterPro" id="IPR036236">
    <property type="entry name" value="Znf_C2H2_sf"/>
</dbReference>
<dbReference type="GO" id="GO:0005634">
    <property type="term" value="C:nucleus"/>
    <property type="evidence" value="ECO:0007669"/>
    <property type="project" value="UniProtKB-SubCell"/>
</dbReference>
<sequence>MAVPVGRRRVPLMNFKTALKKKKTWLIALSFSPKAIQEISQNNSSIAKTMIREEEGFTPPNSTVENSWKLLIRQGSGKVGYYVYECKTCNRTFPSFQALGGHRASHKKPKATHNDERKKNLSPSSDEEDGGHYNNVSPLCLQLSDNNTNRGTYSNHNKGKIHECSVCGAEFTSGQALGGHMRRHRGPLLSSTATLSLTPLAIESEKPKKARNALSLDLDLNLPAPEDEKSSFASKQQQQHHQQPQQNTPLVFSSPALVGCHY</sequence>
<dbReference type="Proteomes" id="UP001162972">
    <property type="component" value="Chromosome 10"/>
</dbReference>
<dbReference type="EMBL" id="JAPFFJ010000003">
    <property type="protein sequence ID" value="KAJ6432926.1"/>
    <property type="molecule type" value="Genomic_DNA"/>
</dbReference>
<dbReference type="AlphaFoldDB" id="A0AAD6PKB3"/>
<evidence type="ECO:0000313" key="12">
    <source>
        <dbReference type="EMBL" id="KAJ6432926.1"/>
    </source>
</evidence>
<evidence type="ECO:0000256" key="1">
    <source>
        <dbReference type="ARBA" id="ARBA00004123"/>
    </source>
</evidence>
<comment type="caution">
    <text evidence="12">The sequence shown here is derived from an EMBL/GenBank/DDBJ whole genome shotgun (WGS) entry which is preliminary data.</text>
</comment>
<dbReference type="Pfam" id="PF13912">
    <property type="entry name" value="zf-C2H2_6"/>
    <property type="match status" value="2"/>
</dbReference>
<evidence type="ECO:0000256" key="9">
    <source>
        <dbReference type="PROSITE-ProRule" id="PRU00042"/>
    </source>
</evidence>
<dbReference type="PANTHER" id="PTHR26374">
    <property type="entry name" value="ZINC FINGER PROTEIN ZAT5"/>
    <property type="match status" value="1"/>
</dbReference>
<keyword evidence="8" id="KW-0539">Nucleus</keyword>
<dbReference type="PROSITE" id="PS50157">
    <property type="entry name" value="ZINC_FINGER_C2H2_2"/>
    <property type="match status" value="2"/>
</dbReference>
<organism evidence="12 13">
    <name type="scientific">Salix udensis</name>
    <dbReference type="NCBI Taxonomy" id="889485"/>
    <lineage>
        <taxon>Eukaryota</taxon>
        <taxon>Viridiplantae</taxon>
        <taxon>Streptophyta</taxon>
        <taxon>Embryophyta</taxon>
        <taxon>Tracheophyta</taxon>
        <taxon>Spermatophyta</taxon>
        <taxon>Magnoliopsida</taxon>
        <taxon>eudicotyledons</taxon>
        <taxon>Gunneridae</taxon>
        <taxon>Pentapetalae</taxon>
        <taxon>rosids</taxon>
        <taxon>fabids</taxon>
        <taxon>Malpighiales</taxon>
        <taxon>Salicaceae</taxon>
        <taxon>Saliceae</taxon>
        <taxon>Salix</taxon>
    </lineage>
</organism>
<feature type="region of interest" description="Disordered" evidence="10">
    <location>
        <begin position="222"/>
        <end position="250"/>
    </location>
</feature>
<evidence type="ECO:0000256" key="6">
    <source>
        <dbReference type="ARBA" id="ARBA00023015"/>
    </source>
</evidence>
<evidence type="ECO:0000256" key="5">
    <source>
        <dbReference type="ARBA" id="ARBA00022833"/>
    </source>
</evidence>
<dbReference type="SUPFAM" id="SSF57667">
    <property type="entry name" value="beta-beta-alpha zinc fingers"/>
    <property type="match status" value="1"/>
</dbReference>
<evidence type="ECO:0000259" key="11">
    <source>
        <dbReference type="PROSITE" id="PS50157"/>
    </source>
</evidence>
<gene>
    <name evidence="12" type="ORF">OIU84_020045</name>
</gene>
<feature type="compositionally biased region" description="Low complexity" evidence="10">
    <location>
        <begin position="236"/>
        <end position="246"/>
    </location>
</feature>
<dbReference type="PROSITE" id="PS00028">
    <property type="entry name" value="ZINC_FINGER_C2H2_1"/>
    <property type="match status" value="2"/>
</dbReference>
<keyword evidence="4 9" id="KW-0863">Zinc-finger</keyword>
<dbReference type="Gene3D" id="3.30.160.60">
    <property type="entry name" value="Classic Zinc Finger"/>
    <property type="match status" value="2"/>
</dbReference>
<evidence type="ECO:0000256" key="10">
    <source>
        <dbReference type="SAM" id="MobiDB-lite"/>
    </source>
</evidence>
<dbReference type="InterPro" id="IPR013087">
    <property type="entry name" value="Znf_C2H2_type"/>
</dbReference>
<dbReference type="SMART" id="SM00355">
    <property type="entry name" value="ZnF_C2H2"/>
    <property type="match status" value="2"/>
</dbReference>
<keyword evidence="3" id="KW-0677">Repeat</keyword>
<keyword evidence="6" id="KW-0805">Transcription regulation</keyword>
<feature type="domain" description="C2H2-type" evidence="11">
    <location>
        <begin position="84"/>
        <end position="111"/>
    </location>
</feature>
<keyword evidence="5" id="KW-0862">Zinc</keyword>
<evidence type="ECO:0000256" key="3">
    <source>
        <dbReference type="ARBA" id="ARBA00022737"/>
    </source>
</evidence>
<keyword evidence="2" id="KW-0479">Metal-binding</keyword>
<comment type="subcellular location">
    <subcellularLocation>
        <location evidence="1">Nucleus</location>
    </subcellularLocation>
</comment>
<proteinExistence type="predicted"/>
<reference evidence="12 13" key="1">
    <citation type="journal article" date="2023" name="Int. J. Mol. Sci.">
        <title>De Novo Assembly and Annotation of 11 Diverse Shrub Willow (Salix) Genomes Reveals Novel Gene Organization in Sex-Linked Regions.</title>
        <authorList>
            <person name="Hyden B."/>
            <person name="Feng K."/>
            <person name="Yates T.B."/>
            <person name="Jawdy S."/>
            <person name="Cereghino C."/>
            <person name="Smart L.B."/>
            <person name="Muchero W."/>
        </authorList>
    </citation>
    <scope>NUCLEOTIDE SEQUENCE [LARGE SCALE GENOMIC DNA]</scope>
    <source>
        <tissue evidence="12">Shoot tip</tissue>
    </source>
</reference>
<keyword evidence="13" id="KW-1185">Reference proteome</keyword>
<feature type="region of interest" description="Disordered" evidence="10">
    <location>
        <begin position="99"/>
        <end position="138"/>
    </location>
</feature>
<protein>
    <recommendedName>
        <fullName evidence="11">C2H2-type domain-containing protein</fullName>
    </recommendedName>
</protein>
<name>A0AAD6PKB3_9ROSI</name>
<dbReference type="PANTHER" id="PTHR26374:SF378">
    <property type="entry name" value="C2H2-TYPE ZINC FINGER FAMILY PROTEIN"/>
    <property type="match status" value="1"/>
</dbReference>
<evidence type="ECO:0000256" key="2">
    <source>
        <dbReference type="ARBA" id="ARBA00022723"/>
    </source>
</evidence>
<dbReference type="GO" id="GO:0008270">
    <property type="term" value="F:zinc ion binding"/>
    <property type="evidence" value="ECO:0007669"/>
    <property type="project" value="UniProtKB-KW"/>
</dbReference>
<evidence type="ECO:0000256" key="4">
    <source>
        <dbReference type="ARBA" id="ARBA00022771"/>
    </source>
</evidence>
<evidence type="ECO:0000313" key="13">
    <source>
        <dbReference type="Proteomes" id="UP001162972"/>
    </source>
</evidence>
<evidence type="ECO:0000256" key="8">
    <source>
        <dbReference type="ARBA" id="ARBA00023242"/>
    </source>
</evidence>
<keyword evidence="7" id="KW-0804">Transcription</keyword>
<evidence type="ECO:0000256" key="7">
    <source>
        <dbReference type="ARBA" id="ARBA00023163"/>
    </source>
</evidence>